<dbReference type="RefSeq" id="WP_109463607.1">
    <property type="nucleotide sequence ID" value="NZ_CP026982.1"/>
</dbReference>
<dbReference type="Proteomes" id="UP000269665">
    <property type="component" value="Unassembled WGS sequence"/>
</dbReference>
<evidence type="ECO:0000313" key="2">
    <source>
        <dbReference type="Proteomes" id="UP000269665"/>
    </source>
</evidence>
<protein>
    <submittedName>
        <fullName evidence="1">Uncharacterized protein</fullName>
    </submittedName>
</protein>
<reference evidence="1 2" key="1">
    <citation type="journal article" date="2018" name="BMC Genomics">
        <title>High genomic variability in the plant pathogenic bacterium Pectobacterium parmentieri deciphered from de novo assembled complete genomes.</title>
        <authorList>
            <person name="Zoledowska S."/>
            <person name="Motyka-Pomagruk A."/>
            <person name="Sledz W."/>
            <person name="Mengoni A."/>
            <person name="Lojkowska E."/>
        </authorList>
    </citation>
    <scope>NUCLEOTIDE SEQUENCE [LARGE SCALE GENOMIC DNA]</scope>
    <source>
        <strain evidence="1 2">IFB5626</strain>
    </source>
</reference>
<accession>A0A8B3FC72</accession>
<dbReference type="EMBL" id="PSZG01000001">
    <property type="protein sequence ID" value="RKO77181.1"/>
    <property type="molecule type" value="Genomic_DNA"/>
</dbReference>
<dbReference type="AlphaFoldDB" id="A0A8B3FC72"/>
<name>A0A8B3FC72_PECPM</name>
<proteinExistence type="predicted"/>
<comment type="caution">
    <text evidence="1">The sequence shown here is derived from an EMBL/GenBank/DDBJ whole genome shotgun (WGS) entry which is preliminary data.</text>
</comment>
<sequence length="101" mass="10618">MAAGRTVSLVFKTSEGKSLPAVSFVVNDGAKGDNATLVIENLRPTVKGGETSFAVGNVKVISVHINGVSQPQGYAYTVETNTVYLAEAVKSTDLVSIEFVR</sequence>
<gene>
    <name evidence="1" type="ORF">C5E00_10485</name>
</gene>
<organism evidence="1 2">
    <name type="scientific">Pectobacterium parmentieri</name>
    <dbReference type="NCBI Taxonomy" id="1905730"/>
    <lineage>
        <taxon>Bacteria</taxon>
        <taxon>Pseudomonadati</taxon>
        <taxon>Pseudomonadota</taxon>
        <taxon>Gammaproteobacteria</taxon>
        <taxon>Enterobacterales</taxon>
        <taxon>Pectobacteriaceae</taxon>
        <taxon>Pectobacterium</taxon>
    </lineage>
</organism>
<evidence type="ECO:0000313" key="1">
    <source>
        <dbReference type="EMBL" id="RKO77181.1"/>
    </source>
</evidence>